<dbReference type="RefSeq" id="WP_127737828.1">
    <property type="nucleotide sequence ID" value="NZ_CAJCKN010000097.1"/>
</dbReference>
<sequence length="95" mass="10848">MKTKAKIKGVKYKPEYTHPRYKVKLETPAGKELIIEFDYSDATGKKGYKPLGVQHDGEDMGVKLSWYSRQVEGMTVSEFLGILAFKVDKKYKVIS</sequence>
<proteinExistence type="predicted"/>
<evidence type="ECO:0000313" key="1">
    <source>
        <dbReference type="EMBL" id="RVT65610.1"/>
    </source>
</evidence>
<dbReference type="AlphaFoldDB" id="A0A3S2TVW1"/>
<dbReference type="Proteomes" id="UP000288024">
    <property type="component" value="Unassembled WGS sequence"/>
</dbReference>
<evidence type="ECO:0000313" key="2">
    <source>
        <dbReference type="Proteomes" id="UP000288024"/>
    </source>
</evidence>
<gene>
    <name evidence="1" type="ORF">EM808_08975</name>
</gene>
<reference evidence="1 2" key="1">
    <citation type="submission" date="2019-01" db="EMBL/GenBank/DDBJ databases">
        <title>Bacillus sp. M5HDSG1-1, whole genome shotgun sequence.</title>
        <authorList>
            <person name="Tuo L."/>
        </authorList>
    </citation>
    <scope>NUCLEOTIDE SEQUENCE [LARGE SCALE GENOMIC DNA]</scope>
    <source>
        <strain evidence="1 2">M5HDSG1-1</strain>
    </source>
</reference>
<dbReference type="EMBL" id="RZTZ01000002">
    <property type="protein sequence ID" value="RVT65610.1"/>
    <property type="molecule type" value="Genomic_DNA"/>
</dbReference>
<name>A0A3S2TVW1_9BACI</name>
<comment type="caution">
    <text evidence="1">The sequence shown here is derived from an EMBL/GenBank/DDBJ whole genome shotgun (WGS) entry which is preliminary data.</text>
</comment>
<organism evidence="1 2">
    <name type="scientific">Niallia taxi</name>
    <dbReference type="NCBI Taxonomy" id="2499688"/>
    <lineage>
        <taxon>Bacteria</taxon>
        <taxon>Bacillati</taxon>
        <taxon>Bacillota</taxon>
        <taxon>Bacilli</taxon>
        <taxon>Bacillales</taxon>
        <taxon>Bacillaceae</taxon>
        <taxon>Niallia</taxon>
    </lineage>
</organism>
<protein>
    <submittedName>
        <fullName evidence="1">Uncharacterized protein</fullName>
    </submittedName>
</protein>
<accession>A0A3S2TVW1</accession>
<keyword evidence="2" id="KW-1185">Reference proteome</keyword>